<dbReference type="EMBL" id="BSDT01000001">
    <property type="protein sequence ID" value="GLI40258.1"/>
    <property type="molecule type" value="Genomic_DNA"/>
</dbReference>
<evidence type="ECO:0000313" key="1">
    <source>
        <dbReference type="EMBL" id="GLI40258.1"/>
    </source>
</evidence>
<gene>
    <name evidence="1" type="ORF">GALLR39Z86_01080</name>
</gene>
<dbReference type="Proteomes" id="UP001144313">
    <property type="component" value="Unassembled WGS sequence"/>
</dbReference>
<organism evidence="1 2">
    <name type="scientific">Glycomyces algeriensis</name>
    <dbReference type="NCBI Taxonomy" id="256037"/>
    <lineage>
        <taxon>Bacteria</taxon>
        <taxon>Bacillati</taxon>
        <taxon>Actinomycetota</taxon>
        <taxon>Actinomycetes</taxon>
        <taxon>Glycomycetales</taxon>
        <taxon>Glycomycetaceae</taxon>
        <taxon>Glycomyces</taxon>
    </lineage>
</organism>
<protein>
    <submittedName>
        <fullName evidence="1">Uncharacterized protein</fullName>
    </submittedName>
</protein>
<dbReference type="AlphaFoldDB" id="A0A9W6LE17"/>
<proteinExistence type="predicted"/>
<reference evidence="1" key="1">
    <citation type="submission" date="2022-12" db="EMBL/GenBank/DDBJ databases">
        <title>Reference genome sequencing for broad-spectrum identification of bacterial and archaeal isolates by mass spectrometry.</title>
        <authorList>
            <person name="Sekiguchi Y."/>
            <person name="Tourlousse D.M."/>
        </authorList>
    </citation>
    <scope>NUCLEOTIDE SEQUENCE</scope>
    <source>
        <strain evidence="1">LLR39Z86</strain>
    </source>
</reference>
<sequence length="68" mass="7243">MKLTGGRAGVSGRPLVFLRGGGVARAGTAREWVPARGLGMATFANPFVSPPSRKARWLFCIKADTPWS</sequence>
<name>A0A9W6LE17_9ACTN</name>
<keyword evidence="2" id="KW-1185">Reference proteome</keyword>
<evidence type="ECO:0000313" key="2">
    <source>
        <dbReference type="Proteomes" id="UP001144313"/>
    </source>
</evidence>
<comment type="caution">
    <text evidence="1">The sequence shown here is derived from an EMBL/GenBank/DDBJ whole genome shotgun (WGS) entry which is preliminary data.</text>
</comment>
<accession>A0A9W6LE17</accession>